<name>A0AAN9LSD5_CANGL</name>
<sequence>MPFSCMATSGPITAKLGTKMRETLFHWRTSNVICVVERQLDYPPPRCWDIIFTEIPQFSLYVMYCVDLDLRKTKLKITNLYGSIAVPASASRLDLEIAIRSSALLQLPSSRCDPLEKKI</sequence>
<dbReference type="AlphaFoldDB" id="A0AAN9LSD5"/>
<evidence type="ECO:0000313" key="2">
    <source>
        <dbReference type="Proteomes" id="UP001367508"/>
    </source>
</evidence>
<keyword evidence="2" id="KW-1185">Reference proteome</keyword>
<dbReference type="EMBL" id="JAYMYQ010000004">
    <property type="protein sequence ID" value="KAK7339343.1"/>
    <property type="molecule type" value="Genomic_DNA"/>
</dbReference>
<evidence type="ECO:0000313" key="1">
    <source>
        <dbReference type="EMBL" id="KAK7339343.1"/>
    </source>
</evidence>
<gene>
    <name evidence="1" type="ORF">VNO77_20004</name>
</gene>
<protein>
    <submittedName>
        <fullName evidence="1">Uncharacterized protein</fullName>
    </submittedName>
</protein>
<comment type="caution">
    <text evidence="1">The sequence shown here is derived from an EMBL/GenBank/DDBJ whole genome shotgun (WGS) entry which is preliminary data.</text>
</comment>
<reference evidence="1 2" key="1">
    <citation type="submission" date="2024-01" db="EMBL/GenBank/DDBJ databases">
        <title>The genomes of 5 underutilized Papilionoideae crops provide insights into root nodulation and disease resistanc.</title>
        <authorList>
            <person name="Jiang F."/>
        </authorList>
    </citation>
    <scope>NUCLEOTIDE SEQUENCE [LARGE SCALE GENOMIC DNA]</scope>
    <source>
        <strain evidence="1">LVBAO_FW01</strain>
        <tissue evidence="1">Leaves</tissue>
    </source>
</reference>
<proteinExistence type="predicted"/>
<accession>A0AAN9LSD5</accession>
<dbReference type="Proteomes" id="UP001367508">
    <property type="component" value="Unassembled WGS sequence"/>
</dbReference>
<organism evidence="1 2">
    <name type="scientific">Canavalia gladiata</name>
    <name type="common">Sword bean</name>
    <name type="synonym">Dolichos gladiatus</name>
    <dbReference type="NCBI Taxonomy" id="3824"/>
    <lineage>
        <taxon>Eukaryota</taxon>
        <taxon>Viridiplantae</taxon>
        <taxon>Streptophyta</taxon>
        <taxon>Embryophyta</taxon>
        <taxon>Tracheophyta</taxon>
        <taxon>Spermatophyta</taxon>
        <taxon>Magnoliopsida</taxon>
        <taxon>eudicotyledons</taxon>
        <taxon>Gunneridae</taxon>
        <taxon>Pentapetalae</taxon>
        <taxon>rosids</taxon>
        <taxon>fabids</taxon>
        <taxon>Fabales</taxon>
        <taxon>Fabaceae</taxon>
        <taxon>Papilionoideae</taxon>
        <taxon>50 kb inversion clade</taxon>
        <taxon>NPAAA clade</taxon>
        <taxon>indigoferoid/millettioid clade</taxon>
        <taxon>Phaseoleae</taxon>
        <taxon>Canavalia</taxon>
    </lineage>
</organism>